<dbReference type="AlphaFoldDB" id="K6ZI41"/>
<name>K6ZI41_9ALTE</name>
<proteinExistence type="predicted"/>
<dbReference type="Proteomes" id="UP000006251">
    <property type="component" value="Unassembled WGS sequence"/>
</dbReference>
<accession>K6ZI41</accession>
<comment type="caution">
    <text evidence="1">The sequence shown here is derived from an EMBL/GenBank/DDBJ whole genome shotgun (WGS) entry which is preliminary data.</text>
</comment>
<evidence type="ECO:0000313" key="2">
    <source>
        <dbReference type="Proteomes" id="UP000006251"/>
    </source>
</evidence>
<keyword evidence="2" id="KW-1185">Reference proteome</keyword>
<sequence length="44" mass="5147">MDIVLLDSSWLLSFYKDTPYFEIGVSSFSFSSFSSNVEFKQRLK</sequence>
<reference evidence="2" key="1">
    <citation type="journal article" date="2014" name="Environ. Microbiol.">
        <title>Comparative genomics of the marine bacterial genus Glaciecola reveals the high degree of genomic diversity and genomic characteristic for cold adaptation.</title>
        <authorList>
            <person name="Qin Q.L."/>
            <person name="Xie B.B."/>
            <person name="Yu Y."/>
            <person name="Shu Y.L."/>
            <person name="Rong J.C."/>
            <person name="Zhang Y.J."/>
            <person name="Zhao D.L."/>
            <person name="Chen X.L."/>
            <person name="Zhang X.Y."/>
            <person name="Chen B."/>
            <person name="Zhou B.C."/>
            <person name="Zhang Y.Z."/>
        </authorList>
    </citation>
    <scope>NUCLEOTIDE SEQUENCE [LARGE SCALE GENOMIC DNA]</scope>
    <source>
        <strain evidence="2">ACAM 615</strain>
    </source>
</reference>
<dbReference type="EMBL" id="BAEQ01000052">
    <property type="protein sequence ID" value="GAC30017.1"/>
    <property type="molecule type" value="Genomic_DNA"/>
</dbReference>
<protein>
    <submittedName>
        <fullName evidence="1">Uncharacterized protein</fullName>
    </submittedName>
</protein>
<evidence type="ECO:0000313" key="1">
    <source>
        <dbReference type="EMBL" id="GAC30017.1"/>
    </source>
</evidence>
<gene>
    <name evidence="1" type="ORF">GPAL_3166</name>
</gene>
<organism evidence="1 2">
    <name type="scientific">Brumicola pallidula DSM 14239 = ACAM 615</name>
    <dbReference type="NCBI Taxonomy" id="1121922"/>
    <lineage>
        <taxon>Bacteria</taxon>
        <taxon>Pseudomonadati</taxon>
        <taxon>Pseudomonadota</taxon>
        <taxon>Gammaproteobacteria</taxon>
        <taxon>Alteromonadales</taxon>
        <taxon>Alteromonadaceae</taxon>
        <taxon>Brumicola</taxon>
    </lineage>
</organism>